<dbReference type="AlphaFoldDB" id="A0A0C3DRS3"/>
<evidence type="ECO:0000313" key="5">
    <source>
        <dbReference type="EMBL" id="KIM63345.1"/>
    </source>
</evidence>
<keyword evidence="6" id="KW-1185">Reference proteome</keyword>
<proteinExistence type="inferred from homology"/>
<dbReference type="GO" id="GO:0008168">
    <property type="term" value="F:methyltransferase activity"/>
    <property type="evidence" value="ECO:0007669"/>
    <property type="project" value="UniProtKB-KW"/>
</dbReference>
<dbReference type="InParanoid" id="A0A0C3DRS3"/>
<dbReference type="InterPro" id="IPR029063">
    <property type="entry name" value="SAM-dependent_MTases_sf"/>
</dbReference>
<reference evidence="6" key="2">
    <citation type="submission" date="2015-01" db="EMBL/GenBank/DDBJ databases">
        <title>Evolutionary Origins and Diversification of the Mycorrhizal Mutualists.</title>
        <authorList>
            <consortium name="DOE Joint Genome Institute"/>
            <consortium name="Mycorrhizal Genomics Consortium"/>
            <person name="Kohler A."/>
            <person name="Kuo A."/>
            <person name="Nagy L.G."/>
            <person name="Floudas D."/>
            <person name="Copeland A."/>
            <person name="Barry K.W."/>
            <person name="Cichocki N."/>
            <person name="Veneault-Fourrey C."/>
            <person name="LaButti K."/>
            <person name="Lindquist E.A."/>
            <person name="Lipzen A."/>
            <person name="Lundell T."/>
            <person name="Morin E."/>
            <person name="Murat C."/>
            <person name="Riley R."/>
            <person name="Ohm R."/>
            <person name="Sun H."/>
            <person name="Tunlid A."/>
            <person name="Henrissat B."/>
            <person name="Grigoriev I.V."/>
            <person name="Hibbett D.S."/>
            <person name="Martin F."/>
        </authorList>
    </citation>
    <scope>NUCLEOTIDE SEQUENCE [LARGE SCALE GENOMIC DNA]</scope>
    <source>
        <strain evidence="6">Foug A</strain>
    </source>
</reference>
<name>A0A0C3DRS3_9AGAM</name>
<reference evidence="5 6" key="1">
    <citation type="submission" date="2014-04" db="EMBL/GenBank/DDBJ databases">
        <authorList>
            <consortium name="DOE Joint Genome Institute"/>
            <person name="Kuo A."/>
            <person name="Kohler A."/>
            <person name="Nagy L.G."/>
            <person name="Floudas D."/>
            <person name="Copeland A."/>
            <person name="Barry K.W."/>
            <person name="Cichocki N."/>
            <person name="Veneault-Fourrey C."/>
            <person name="LaButti K."/>
            <person name="Lindquist E.A."/>
            <person name="Lipzen A."/>
            <person name="Lundell T."/>
            <person name="Morin E."/>
            <person name="Murat C."/>
            <person name="Sun H."/>
            <person name="Tunlid A."/>
            <person name="Henrissat B."/>
            <person name="Grigoriev I.V."/>
            <person name="Hibbett D.S."/>
            <person name="Martin F."/>
            <person name="Nordberg H.P."/>
            <person name="Cantor M.N."/>
            <person name="Hua S.X."/>
        </authorList>
    </citation>
    <scope>NUCLEOTIDE SEQUENCE [LARGE SCALE GENOMIC DNA]</scope>
    <source>
        <strain evidence="5 6">Foug A</strain>
    </source>
</reference>
<organism evidence="5 6">
    <name type="scientific">Scleroderma citrinum Foug A</name>
    <dbReference type="NCBI Taxonomy" id="1036808"/>
    <lineage>
        <taxon>Eukaryota</taxon>
        <taxon>Fungi</taxon>
        <taxon>Dikarya</taxon>
        <taxon>Basidiomycota</taxon>
        <taxon>Agaricomycotina</taxon>
        <taxon>Agaricomycetes</taxon>
        <taxon>Agaricomycetidae</taxon>
        <taxon>Boletales</taxon>
        <taxon>Sclerodermatineae</taxon>
        <taxon>Sclerodermataceae</taxon>
        <taxon>Scleroderma</taxon>
    </lineage>
</organism>
<dbReference type="SUPFAM" id="SSF53335">
    <property type="entry name" value="S-adenosyl-L-methionine-dependent methyltransferases"/>
    <property type="match status" value="1"/>
</dbReference>
<evidence type="ECO:0000256" key="3">
    <source>
        <dbReference type="ARBA" id="ARBA00022679"/>
    </source>
</evidence>
<dbReference type="GO" id="GO:0032259">
    <property type="term" value="P:methylation"/>
    <property type="evidence" value="ECO:0007669"/>
    <property type="project" value="UniProtKB-KW"/>
</dbReference>
<gene>
    <name evidence="5" type="ORF">SCLCIDRAFT_117553</name>
</gene>
<evidence type="ECO:0000259" key="4">
    <source>
        <dbReference type="Pfam" id="PF13847"/>
    </source>
</evidence>
<evidence type="ECO:0000256" key="2">
    <source>
        <dbReference type="ARBA" id="ARBA00022603"/>
    </source>
</evidence>
<dbReference type="InterPro" id="IPR051419">
    <property type="entry name" value="Lys/N-term_MeTrsfase_sf"/>
</dbReference>
<dbReference type="Proteomes" id="UP000053989">
    <property type="component" value="Unassembled WGS sequence"/>
</dbReference>
<evidence type="ECO:0000313" key="6">
    <source>
        <dbReference type="Proteomes" id="UP000053989"/>
    </source>
</evidence>
<comment type="similarity">
    <text evidence="1">Belongs to the methyltransferase superfamily.</text>
</comment>
<feature type="domain" description="Methyltransferase" evidence="4">
    <location>
        <begin position="48"/>
        <end position="169"/>
    </location>
</feature>
<evidence type="ECO:0000256" key="1">
    <source>
        <dbReference type="ARBA" id="ARBA00008361"/>
    </source>
</evidence>
<dbReference type="PANTHER" id="PTHR12176:SF80">
    <property type="entry name" value="EEF1A LYSINE METHYLTRANSFERASE 4"/>
    <property type="match status" value="1"/>
</dbReference>
<keyword evidence="3" id="KW-0808">Transferase</keyword>
<dbReference type="EMBL" id="KN822035">
    <property type="protein sequence ID" value="KIM63345.1"/>
    <property type="molecule type" value="Genomic_DNA"/>
</dbReference>
<dbReference type="Pfam" id="PF13847">
    <property type="entry name" value="Methyltransf_31"/>
    <property type="match status" value="1"/>
</dbReference>
<dbReference type="FunFam" id="3.40.50.150:FF:000217">
    <property type="entry name" value="Methyltransferase protein 13"/>
    <property type="match status" value="1"/>
</dbReference>
<dbReference type="InterPro" id="IPR025714">
    <property type="entry name" value="Methyltranfer_dom"/>
</dbReference>
<dbReference type="Gene3D" id="3.40.50.150">
    <property type="entry name" value="Vaccinia Virus protein VP39"/>
    <property type="match status" value="1"/>
</dbReference>
<dbReference type="CDD" id="cd02440">
    <property type="entry name" value="AdoMet_MTases"/>
    <property type="match status" value="1"/>
</dbReference>
<sequence>MALPQNNREYGTREYWDARYSEDTPDSAFDWFKSYSDLADDIRALIPDKSMRILMLGCGNSKFSEDMWNDGYKNIVNVDYSSVVIERMRARHNETRPEMEWHEMDVRSLTFLDSSFDIAIDKGTMDAMMTSSNDVWNPPEQVIKDCEAEISEVLRVLRPEGKFIYITFGQPHFRKRFLMGEHTPNTRLEVKTLGETFHYFMYILRKES</sequence>
<accession>A0A0C3DRS3</accession>
<dbReference type="OrthoDB" id="411785at2759"/>
<keyword evidence="2" id="KW-0489">Methyltransferase</keyword>
<dbReference type="STRING" id="1036808.A0A0C3DRS3"/>
<dbReference type="PANTHER" id="PTHR12176">
    <property type="entry name" value="SAM-DEPENDENT METHYLTRANSFERASE SUPERFAMILY PROTEIN"/>
    <property type="match status" value="1"/>
</dbReference>
<protein>
    <recommendedName>
        <fullName evidence="4">Methyltransferase domain-containing protein</fullName>
    </recommendedName>
</protein>
<dbReference type="HOGENOM" id="CLU_065920_2_2_1"/>